<dbReference type="InterPro" id="IPR002781">
    <property type="entry name" value="TM_pro_TauE-like"/>
</dbReference>
<feature type="transmembrane region" description="Helical" evidence="5">
    <location>
        <begin position="76"/>
        <end position="93"/>
    </location>
</feature>
<feature type="transmembrane region" description="Helical" evidence="5">
    <location>
        <begin position="137"/>
        <end position="165"/>
    </location>
</feature>
<feature type="transmembrane region" description="Helical" evidence="5">
    <location>
        <begin position="201"/>
        <end position="220"/>
    </location>
</feature>
<feature type="transmembrane region" description="Helical" evidence="5">
    <location>
        <begin position="232"/>
        <end position="251"/>
    </location>
</feature>
<dbReference type="Pfam" id="PF01925">
    <property type="entry name" value="TauE"/>
    <property type="match status" value="1"/>
</dbReference>
<keyword evidence="5" id="KW-1003">Cell membrane</keyword>
<keyword evidence="4 5" id="KW-0472">Membrane</keyword>
<comment type="subcellular location">
    <subcellularLocation>
        <location evidence="5">Cell membrane</location>
        <topology evidence="5">Multi-pass membrane protein</topology>
    </subcellularLocation>
    <subcellularLocation>
        <location evidence="1">Membrane</location>
        <topology evidence="1">Multi-pass membrane protein</topology>
    </subcellularLocation>
</comment>
<keyword evidence="2 5" id="KW-0812">Transmembrane</keyword>
<dbReference type="InterPro" id="IPR051598">
    <property type="entry name" value="TSUP/Inactive_protease-like"/>
</dbReference>
<feature type="transmembrane region" description="Helical" evidence="5">
    <location>
        <begin position="44"/>
        <end position="64"/>
    </location>
</feature>
<evidence type="ECO:0000256" key="5">
    <source>
        <dbReference type="RuleBase" id="RU363041"/>
    </source>
</evidence>
<organism evidence="6 7">
    <name type="scientific">Zoogloea oryzae</name>
    <dbReference type="NCBI Taxonomy" id="310767"/>
    <lineage>
        <taxon>Bacteria</taxon>
        <taxon>Pseudomonadati</taxon>
        <taxon>Pseudomonadota</taxon>
        <taxon>Betaproteobacteria</taxon>
        <taxon>Rhodocyclales</taxon>
        <taxon>Zoogloeaceae</taxon>
        <taxon>Zoogloea</taxon>
    </lineage>
</organism>
<dbReference type="PANTHER" id="PTHR43701:SF2">
    <property type="entry name" value="MEMBRANE TRANSPORTER PROTEIN YJNA-RELATED"/>
    <property type="match status" value="1"/>
</dbReference>
<dbReference type="EMBL" id="BSPX01000067">
    <property type="protein sequence ID" value="GLT23967.1"/>
    <property type="molecule type" value="Genomic_DNA"/>
</dbReference>
<reference evidence="7" key="1">
    <citation type="journal article" date="2019" name="Int. J. Syst. Evol. Microbiol.">
        <title>The Global Catalogue of Microorganisms (GCM) 10K type strain sequencing project: providing services to taxonomists for standard genome sequencing and annotation.</title>
        <authorList>
            <consortium name="The Broad Institute Genomics Platform"/>
            <consortium name="The Broad Institute Genome Sequencing Center for Infectious Disease"/>
            <person name="Wu L."/>
            <person name="Ma J."/>
        </authorList>
    </citation>
    <scope>NUCLEOTIDE SEQUENCE [LARGE SCALE GENOMIC DNA]</scope>
    <source>
        <strain evidence="7">NBRC 102407</strain>
    </source>
</reference>
<feature type="transmembrane region" description="Helical" evidence="5">
    <location>
        <begin position="7"/>
        <end position="38"/>
    </location>
</feature>
<accession>A0ABQ6FHB2</accession>
<dbReference type="RefSeq" id="WP_284189130.1">
    <property type="nucleotide sequence ID" value="NZ_BSPX01000067.1"/>
</dbReference>
<dbReference type="Proteomes" id="UP001157167">
    <property type="component" value="Unassembled WGS sequence"/>
</dbReference>
<evidence type="ECO:0000256" key="2">
    <source>
        <dbReference type="ARBA" id="ARBA00022692"/>
    </source>
</evidence>
<gene>
    <name evidence="6" type="ORF">GCM10007933_34380</name>
</gene>
<comment type="caution">
    <text evidence="6">The sequence shown here is derived from an EMBL/GenBank/DDBJ whole genome shotgun (WGS) entry which is preliminary data.</text>
</comment>
<comment type="similarity">
    <text evidence="5">Belongs to the 4-toluene sulfonate uptake permease (TSUP) (TC 2.A.102) family.</text>
</comment>
<sequence length="254" mass="26346">MLLHVLPALVVGAGLGFFGGLFGIGGGIIAVPLFVIGYGMAQPMAQGTALVLMVPNLLVGWWRYNQRHPVPARQALTIGVISMAATWGVAHFANALNPAVLKVVFSVFLLGVALRMLARRKDAAESRPKIDPRYLPLVGVAGGSSMGLLGVGGGLVATPLITGLFGQKQTVAQSLSLALVAPSSVVALAVYAGAGQVDWKIGLPMAASGLLTVSAGVSLAHRLPEKQMRTAFAAMLLLTALWLLVSPLVMARLR</sequence>
<feature type="transmembrane region" description="Helical" evidence="5">
    <location>
        <begin position="99"/>
        <end position="117"/>
    </location>
</feature>
<protein>
    <recommendedName>
        <fullName evidence="5">Probable membrane transporter protein</fullName>
    </recommendedName>
</protein>
<keyword evidence="7" id="KW-1185">Reference proteome</keyword>
<name>A0ABQ6FHB2_9RHOO</name>
<feature type="transmembrane region" description="Helical" evidence="5">
    <location>
        <begin position="171"/>
        <end position="194"/>
    </location>
</feature>
<evidence type="ECO:0000256" key="3">
    <source>
        <dbReference type="ARBA" id="ARBA00022989"/>
    </source>
</evidence>
<keyword evidence="3 5" id="KW-1133">Transmembrane helix</keyword>
<proteinExistence type="inferred from homology"/>
<evidence type="ECO:0000256" key="4">
    <source>
        <dbReference type="ARBA" id="ARBA00023136"/>
    </source>
</evidence>
<dbReference type="PANTHER" id="PTHR43701">
    <property type="entry name" value="MEMBRANE TRANSPORTER PROTEIN MJ0441-RELATED"/>
    <property type="match status" value="1"/>
</dbReference>
<evidence type="ECO:0000313" key="7">
    <source>
        <dbReference type="Proteomes" id="UP001157167"/>
    </source>
</evidence>
<evidence type="ECO:0000313" key="6">
    <source>
        <dbReference type="EMBL" id="GLT23967.1"/>
    </source>
</evidence>
<evidence type="ECO:0000256" key="1">
    <source>
        <dbReference type="ARBA" id="ARBA00004141"/>
    </source>
</evidence>